<reference evidence="1" key="1">
    <citation type="submission" date="2020-10" db="EMBL/GenBank/DDBJ databases">
        <title>Sequencing the genomes of 1000 actinobacteria strains.</title>
        <authorList>
            <person name="Klenk H.-P."/>
        </authorList>
    </citation>
    <scope>NUCLEOTIDE SEQUENCE</scope>
    <source>
        <strain evidence="1">DSM 46832</strain>
    </source>
</reference>
<dbReference type="RefSeq" id="WP_192764952.1">
    <property type="nucleotide sequence ID" value="NZ_JADBEB010000001.1"/>
</dbReference>
<evidence type="ECO:0000313" key="1">
    <source>
        <dbReference type="EMBL" id="MBE1484617.1"/>
    </source>
</evidence>
<dbReference type="SUPFAM" id="SSF55961">
    <property type="entry name" value="Bet v1-like"/>
    <property type="match status" value="1"/>
</dbReference>
<dbReference type="InterPro" id="IPR023393">
    <property type="entry name" value="START-like_dom_sf"/>
</dbReference>
<proteinExistence type="predicted"/>
<keyword evidence="2" id="KW-1185">Reference proteome</keyword>
<dbReference type="AlphaFoldDB" id="A0A927M0N5"/>
<evidence type="ECO:0000313" key="2">
    <source>
        <dbReference type="Proteomes" id="UP000649753"/>
    </source>
</evidence>
<comment type="caution">
    <text evidence="1">The sequence shown here is derived from an EMBL/GenBank/DDBJ whole genome shotgun (WGS) entry which is preliminary data.</text>
</comment>
<sequence>MARAERGISAPPEVVFNTATDPNRVSAWLPSPLRQDGVPGAELTAAQWRARWRTAGSPNWSARLQVSAIDAGGATVRLELEADPPDRRLAEIADESLASLAREVADNLSAS</sequence>
<dbReference type="EMBL" id="JADBEB010000001">
    <property type="protein sequence ID" value="MBE1484617.1"/>
    <property type="molecule type" value="Genomic_DNA"/>
</dbReference>
<gene>
    <name evidence="1" type="ORF">H4W31_000255</name>
</gene>
<dbReference type="Proteomes" id="UP000649753">
    <property type="component" value="Unassembled WGS sequence"/>
</dbReference>
<name>A0A927M0N5_9ACTN</name>
<protein>
    <submittedName>
        <fullName evidence="1">Uncharacterized protein YndB with AHSA1/START domain</fullName>
    </submittedName>
</protein>
<dbReference type="Gene3D" id="3.30.530.20">
    <property type="match status" value="1"/>
</dbReference>
<accession>A0A927M0N5</accession>
<organism evidence="1 2">
    <name type="scientific">Plantactinospora soyae</name>
    <dbReference type="NCBI Taxonomy" id="1544732"/>
    <lineage>
        <taxon>Bacteria</taxon>
        <taxon>Bacillati</taxon>
        <taxon>Actinomycetota</taxon>
        <taxon>Actinomycetes</taxon>
        <taxon>Micromonosporales</taxon>
        <taxon>Micromonosporaceae</taxon>
        <taxon>Plantactinospora</taxon>
    </lineage>
</organism>